<dbReference type="PANTHER" id="PTHR37946">
    <property type="entry name" value="SLL1969 PROTEIN"/>
    <property type="match status" value="1"/>
</dbReference>
<name>A0A1A8XGM5_9RHOO</name>
<dbReference type="EMBL" id="FLQY01000030">
    <property type="protein sequence ID" value="SBT04334.1"/>
    <property type="molecule type" value="Genomic_DNA"/>
</dbReference>
<evidence type="ECO:0000313" key="2">
    <source>
        <dbReference type="Proteomes" id="UP000199600"/>
    </source>
</evidence>
<accession>A0A1A8XGM5</accession>
<organism evidence="1 2">
    <name type="scientific">Candidatus Propionivibrio aalborgensis</name>
    <dbReference type="NCBI Taxonomy" id="1860101"/>
    <lineage>
        <taxon>Bacteria</taxon>
        <taxon>Pseudomonadati</taxon>
        <taxon>Pseudomonadota</taxon>
        <taxon>Betaproteobacteria</taxon>
        <taxon>Rhodocyclales</taxon>
        <taxon>Rhodocyclaceae</taxon>
        <taxon>Propionivibrio</taxon>
    </lineage>
</organism>
<dbReference type="Proteomes" id="UP000199600">
    <property type="component" value="Unassembled WGS sequence"/>
</dbReference>
<gene>
    <name evidence="1" type="ORF">PROAA_1250013</name>
</gene>
<proteinExistence type="predicted"/>
<evidence type="ECO:0000313" key="1">
    <source>
        <dbReference type="EMBL" id="SBT04334.1"/>
    </source>
</evidence>
<keyword evidence="2" id="KW-1185">Reference proteome</keyword>
<dbReference type="InterPro" id="IPR029058">
    <property type="entry name" value="AB_hydrolase_fold"/>
</dbReference>
<protein>
    <recommendedName>
        <fullName evidence="3">AB hydrolase-1 domain-containing protein</fullName>
    </recommendedName>
</protein>
<sequence length="210" mass="22650">MVDMVVLFVHGMGRSPMSGWPMLHHLRRGGLKATSFGYMTSMESFHSIQSRLVERIVAVAATGHYIVVGHSLGGVLLRAALNSLPATAIRPHHIFLLGSPVHPSRLAQRLKNNILYRALAGDCGQMLASPERMNEVGALNEATTSIVGIRGIAATRSLFGEEPNDGVVAVSEASAQWITDQCQVPVVHTLLPSSRCVAEIIREKLIVDEG</sequence>
<evidence type="ECO:0008006" key="3">
    <source>
        <dbReference type="Google" id="ProtNLM"/>
    </source>
</evidence>
<reference evidence="1 2" key="1">
    <citation type="submission" date="2016-06" db="EMBL/GenBank/DDBJ databases">
        <authorList>
            <person name="Kjaerup R.B."/>
            <person name="Dalgaard T.S."/>
            <person name="Juul-Madsen H.R."/>
        </authorList>
    </citation>
    <scope>NUCLEOTIDE SEQUENCE [LARGE SCALE GENOMIC DNA]</scope>
    <source>
        <strain evidence="1">2</strain>
    </source>
</reference>
<dbReference type="AlphaFoldDB" id="A0A1A8XGM5"/>
<dbReference type="SUPFAM" id="SSF53474">
    <property type="entry name" value="alpha/beta-Hydrolases"/>
    <property type="match status" value="1"/>
</dbReference>
<dbReference type="PANTHER" id="PTHR37946:SF1">
    <property type="entry name" value="SLL1969 PROTEIN"/>
    <property type="match status" value="1"/>
</dbReference>
<dbReference type="Gene3D" id="3.40.50.1820">
    <property type="entry name" value="alpha/beta hydrolase"/>
    <property type="match status" value="1"/>
</dbReference>